<keyword evidence="4" id="KW-1185">Reference proteome</keyword>
<keyword evidence="1" id="KW-0862">Zinc</keyword>
<accession>A0AAE1H992</accession>
<comment type="caution">
    <text evidence="3">The sequence shown here is derived from an EMBL/GenBank/DDBJ whole genome shotgun (WGS) entry which is preliminary data.</text>
</comment>
<sequence>MEGDTLFVCRYCSFQSSFKDYINHLPFHRHVTKKLPCGVENCDRIFQTESGLRSHVINFHAISVRQCYDKTSVVALTQNSKFVCTASHCSKEFGSLSLLVKHLKSHIDAGLKVKCPYPSCLKSYGLKSSLTGHLTRDHRGTVTVTEPLEDDNSIPEANFEYVDEPFPGQLLSDCSVPNNPKFDKQLWMDSFAQFYMRLEHQYLIPEKTVQYISSELHLLQRMNVNLISNLLQSHLEKEGVSTDKVSDILKTCVLPAMQPIETLSTSYRRKKYYKKYYEYVRPVKQPLGRNKFFYYVPVQKTLLASFKNKSVKIVLSPPESFDDGVLRDFTDGLAYKRNQFFIDNPTALRLILFQDAFQIVCPIGFAKKKYKILAVYMSIGNLPDYLRSHVKSFHLIALCKDRELNHELVFGRIVKDLLDIEKNGLYVPGVGLVKAGLAFIAGDNLGSHAVGGFNENFSKSIYFCRYCTVDRKTFFSNDGPFLTYPQRTPAVYRECLLGENITTKKGVKFDSEFNKLSSFHVCDFGLPPCYAHDCYEGFAKYDMALFIHYFVGEEWFTYEDLNNCIESFPYSEAHRRDKPQPFEEKFKHVKGKAWSIHILILLFPLIMKNFILNAEDEVWKCFLLLAEIVEILCSPTIHESYVPYLRGLIFEYIQNRIKLFPTVELRPKHHYFMHYPELILMFGPLMRVWTLRFESKHCFFCRCAKFSRQFKNILLSLSVRHELHQAFIRCGSDGFSSLQYTKSQAFLFEAFCPEIQEAVRGAGLSLSIRACCKVSFKGTKYCKGEILALNQSYYQEDIVFGRISLILITPDESLFFLVETLQSIFVPHIRAYSVIGSSLPHYKCVKHNDILAYFPLHNYKIHNGSYIRLKHALIAKPL</sequence>
<dbReference type="SMART" id="SM00355">
    <property type="entry name" value="ZnF_C2H2"/>
    <property type="match status" value="4"/>
</dbReference>
<dbReference type="AlphaFoldDB" id="A0AAE1H992"/>
<evidence type="ECO:0000256" key="1">
    <source>
        <dbReference type="PROSITE-ProRule" id="PRU00042"/>
    </source>
</evidence>
<dbReference type="Proteomes" id="UP001219518">
    <property type="component" value="Unassembled WGS sequence"/>
</dbReference>
<dbReference type="PROSITE" id="PS00028">
    <property type="entry name" value="ZINC_FINGER_C2H2_1"/>
    <property type="match status" value="3"/>
</dbReference>
<keyword evidence="1" id="KW-0479">Metal-binding</keyword>
<dbReference type="PANTHER" id="PTHR31912:SF35">
    <property type="entry name" value="C2H2-TYPE DOMAIN-CONTAINING PROTEIN"/>
    <property type="match status" value="1"/>
</dbReference>
<dbReference type="GO" id="GO:0008270">
    <property type="term" value="F:zinc ion binding"/>
    <property type="evidence" value="ECO:0007669"/>
    <property type="project" value="UniProtKB-KW"/>
</dbReference>
<reference evidence="3" key="1">
    <citation type="submission" date="2021-07" db="EMBL/GenBank/DDBJ databases">
        <authorList>
            <person name="Catto M.A."/>
            <person name="Jacobson A."/>
            <person name="Kennedy G."/>
            <person name="Labadie P."/>
            <person name="Hunt B.G."/>
            <person name="Srinivasan R."/>
        </authorList>
    </citation>
    <scope>NUCLEOTIDE SEQUENCE</scope>
    <source>
        <strain evidence="3">PL_HMW_Pooled</strain>
        <tissue evidence="3">Head</tissue>
    </source>
</reference>
<organism evidence="3 4">
    <name type="scientific">Frankliniella fusca</name>
    <dbReference type="NCBI Taxonomy" id="407009"/>
    <lineage>
        <taxon>Eukaryota</taxon>
        <taxon>Metazoa</taxon>
        <taxon>Ecdysozoa</taxon>
        <taxon>Arthropoda</taxon>
        <taxon>Hexapoda</taxon>
        <taxon>Insecta</taxon>
        <taxon>Pterygota</taxon>
        <taxon>Neoptera</taxon>
        <taxon>Paraneoptera</taxon>
        <taxon>Thysanoptera</taxon>
        <taxon>Terebrantia</taxon>
        <taxon>Thripoidea</taxon>
        <taxon>Thripidae</taxon>
        <taxon>Frankliniella</taxon>
    </lineage>
</organism>
<proteinExistence type="predicted"/>
<dbReference type="PANTHER" id="PTHR31912">
    <property type="entry name" value="IP13529P"/>
    <property type="match status" value="1"/>
</dbReference>
<dbReference type="Gene3D" id="3.30.160.60">
    <property type="entry name" value="Classic Zinc Finger"/>
    <property type="match status" value="1"/>
</dbReference>
<protein>
    <submittedName>
        <fullName evidence="3">Zinc finger X-linked protein ZXDB</fullName>
    </submittedName>
</protein>
<evidence type="ECO:0000313" key="4">
    <source>
        <dbReference type="Proteomes" id="UP001219518"/>
    </source>
</evidence>
<dbReference type="InterPro" id="IPR013087">
    <property type="entry name" value="Znf_C2H2_type"/>
</dbReference>
<feature type="domain" description="C2H2-type" evidence="2">
    <location>
        <begin position="82"/>
        <end position="106"/>
    </location>
</feature>
<reference evidence="3" key="2">
    <citation type="journal article" date="2023" name="BMC Genomics">
        <title>Pest status, molecular evolution, and epigenetic factors derived from the genome assembly of Frankliniella fusca, a thysanopteran phytovirus vector.</title>
        <authorList>
            <person name="Catto M.A."/>
            <person name="Labadie P.E."/>
            <person name="Jacobson A.L."/>
            <person name="Kennedy G.G."/>
            <person name="Srinivasan R."/>
            <person name="Hunt B.G."/>
        </authorList>
    </citation>
    <scope>NUCLEOTIDE SEQUENCE</scope>
    <source>
        <strain evidence="3">PL_HMW_Pooled</strain>
    </source>
</reference>
<dbReference type="EMBL" id="JAHWGI010000694">
    <property type="protein sequence ID" value="KAK3917174.1"/>
    <property type="molecule type" value="Genomic_DNA"/>
</dbReference>
<keyword evidence="1" id="KW-0863">Zinc-finger</keyword>
<name>A0AAE1H992_9NEOP</name>
<gene>
    <name evidence="3" type="ORF">KUF71_026088</name>
</gene>
<evidence type="ECO:0000313" key="3">
    <source>
        <dbReference type="EMBL" id="KAK3917174.1"/>
    </source>
</evidence>
<evidence type="ECO:0000259" key="2">
    <source>
        <dbReference type="PROSITE" id="PS50157"/>
    </source>
</evidence>
<dbReference type="PROSITE" id="PS50157">
    <property type="entry name" value="ZINC_FINGER_C2H2_2"/>
    <property type="match status" value="1"/>
</dbReference>